<proteinExistence type="predicted"/>
<accession>A0A6V8NKS0</accession>
<dbReference type="InterPro" id="IPR036393">
    <property type="entry name" value="AceGlu_kinase-like_sf"/>
</dbReference>
<dbReference type="EMBL" id="BLRU01000173">
    <property type="protein sequence ID" value="GFP19900.1"/>
    <property type="molecule type" value="Genomic_DNA"/>
</dbReference>
<sequence length="198" mass="22090">STLAPIHQLLIIPGGGPFADVVRENYLKFSLAEEVAHWMAILGMDQYGYLLHDLTPGSVPVRSLREAAEALVAGKLPILLPFQLLSLLNPLEHSWRVTSDSLALYLATQVEAEMFVLLKDVDGVYTSDPKKEKGAKFLDRVEGEKLSSYACLDEYFATLWQERIKKGKKIACWLISGLHPQRIEELLLRGSTLGTEIL</sequence>
<evidence type="ECO:0000259" key="1">
    <source>
        <dbReference type="Pfam" id="PF00696"/>
    </source>
</evidence>
<keyword evidence="2" id="KW-0418">Kinase</keyword>
<name>A0A6V8NKS0_9ACTN</name>
<evidence type="ECO:0000313" key="3">
    <source>
        <dbReference type="Proteomes" id="UP000574717"/>
    </source>
</evidence>
<dbReference type="SUPFAM" id="SSF53633">
    <property type="entry name" value="Carbamate kinase-like"/>
    <property type="match status" value="1"/>
</dbReference>
<feature type="non-terminal residue" evidence="2">
    <location>
        <position position="1"/>
    </location>
</feature>
<evidence type="ECO:0000313" key="2">
    <source>
        <dbReference type="EMBL" id="GFP19900.1"/>
    </source>
</evidence>
<keyword evidence="2" id="KW-0808">Transferase</keyword>
<dbReference type="GO" id="GO:0016301">
    <property type="term" value="F:kinase activity"/>
    <property type="evidence" value="ECO:0007669"/>
    <property type="project" value="UniProtKB-KW"/>
</dbReference>
<gene>
    <name evidence="2" type="ORF">HKBW3S03_01404</name>
</gene>
<organism evidence="2 3">
    <name type="scientific">Candidatus Hakubella thermalkaliphila</name>
    <dbReference type="NCBI Taxonomy" id="2754717"/>
    <lineage>
        <taxon>Bacteria</taxon>
        <taxon>Bacillati</taxon>
        <taxon>Actinomycetota</taxon>
        <taxon>Actinomycetota incertae sedis</taxon>
        <taxon>Candidatus Hakubellales</taxon>
        <taxon>Candidatus Hakubellaceae</taxon>
        <taxon>Candidatus Hakubella</taxon>
    </lineage>
</organism>
<dbReference type="Pfam" id="PF00696">
    <property type="entry name" value="AA_kinase"/>
    <property type="match status" value="1"/>
</dbReference>
<dbReference type="Gene3D" id="3.40.1160.10">
    <property type="entry name" value="Acetylglutamate kinase-like"/>
    <property type="match status" value="1"/>
</dbReference>
<dbReference type="Proteomes" id="UP000574717">
    <property type="component" value="Unassembled WGS sequence"/>
</dbReference>
<feature type="domain" description="Aspartate/glutamate/uridylate kinase" evidence="1">
    <location>
        <begin position="7"/>
        <end position="148"/>
    </location>
</feature>
<reference evidence="2 3" key="1">
    <citation type="journal article" date="2020" name="Front. Microbiol.">
        <title>Single-cell genomics of novel Actinobacteria with the Wood-Ljungdahl pathway discovered in a serpentinizing system.</title>
        <authorList>
            <person name="Merino N."/>
            <person name="Kawai M."/>
            <person name="Boyd E.S."/>
            <person name="Colman D.R."/>
            <person name="McGlynn S.E."/>
            <person name="Nealson K.H."/>
            <person name="Kurokawa K."/>
            <person name="Hongoh Y."/>
        </authorList>
    </citation>
    <scope>NUCLEOTIDE SEQUENCE [LARGE SCALE GENOMIC DNA]</scope>
    <source>
        <strain evidence="2 3">S03</strain>
    </source>
</reference>
<dbReference type="RefSeq" id="WP_176237105.1">
    <property type="nucleotide sequence ID" value="NZ_BLRU01000173.1"/>
</dbReference>
<comment type="caution">
    <text evidence="2">The sequence shown here is derived from an EMBL/GenBank/DDBJ whole genome shotgun (WGS) entry which is preliminary data.</text>
</comment>
<dbReference type="InterPro" id="IPR001048">
    <property type="entry name" value="Asp/Glu/Uridylate_kinase"/>
</dbReference>
<protein>
    <submittedName>
        <fullName evidence="2">5-(Aminomethyl)-3-furanmethanol phosphate kinase</fullName>
    </submittedName>
</protein>
<dbReference type="AlphaFoldDB" id="A0A6V8NKS0"/>